<comment type="caution">
    <text evidence="1">The sequence shown here is derived from an EMBL/GenBank/DDBJ whole genome shotgun (WGS) entry which is preliminary data.</text>
</comment>
<evidence type="ECO:0000313" key="1">
    <source>
        <dbReference type="EMBL" id="KUM48294.1"/>
    </source>
</evidence>
<reference evidence="1" key="1">
    <citation type="journal article" date="2015" name="Genome Biol. Evol.">
        <title>Organellar Genomes of White Spruce (Picea glauca): Assembly and Annotation.</title>
        <authorList>
            <person name="Jackman S.D."/>
            <person name="Warren R.L."/>
            <person name="Gibb E.A."/>
            <person name="Vandervalk B.P."/>
            <person name="Mohamadi H."/>
            <person name="Chu J."/>
            <person name="Raymond A."/>
            <person name="Pleasance S."/>
            <person name="Coope R."/>
            <person name="Wildung M.R."/>
            <person name="Ritland C.E."/>
            <person name="Bousquet J."/>
            <person name="Jones S.J."/>
            <person name="Bohlmann J."/>
            <person name="Birol I."/>
        </authorList>
    </citation>
    <scope>NUCLEOTIDE SEQUENCE [LARGE SCALE GENOMIC DNA]</scope>
    <source>
        <tissue evidence="1">Flushing bud</tissue>
    </source>
</reference>
<name>A0A101LZP3_PICGL</name>
<protein>
    <submittedName>
        <fullName evidence="1">Uncharacterized protein</fullName>
    </submittedName>
</protein>
<sequence length="43" mass="5244">MLKEVEFQHLLVLFRHLQEFLRSDVHCPLFRYPLLLLGVMPQH</sequence>
<dbReference type="AlphaFoldDB" id="A0A101LZP3"/>
<gene>
    <name evidence="1" type="ORF">ABT39_MTgene5294</name>
</gene>
<organism evidence="1">
    <name type="scientific">Picea glauca</name>
    <name type="common">White spruce</name>
    <name type="synonym">Pinus glauca</name>
    <dbReference type="NCBI Taxonomy" id="3330"/>
    <lineage>
        <taxon>Eukaryota</taxon>
        <taxon>Viridiplantae</taxon>
        <taxon>Streptophyta</taxon>
        <taxon>Embryophyta</taxon>
        <taxon>Tracheophyta</taxon>
        <taxon>Spermatophyta</taxon>
        <taxon>Pinopsida</taxon>
        <taxon>Pinidae</taxon>
        <taxon>Conifers I</taxon>
        <taxon>Pinales</taxon>
        <taxon>Pinaceae</taxon>
        <taxon>Picea</taxon>
    </lineage>
</organism>
<accession>A0A101LZP3</accession>
<dbReference type="EMBL" id="LKAM01000006">
    <property type="protein sequence ID" value="KUM48294.1"/>
    <property type="molecule type" value="Genomic_DNA"/>
</dbReference>
<keyword evidence="1" id="KW-0496">Mitochondrion</keyword>
<geneLocation type="mitochondrion" evidence="1"/>
<proteinExistence type="predicted"/>